<keyword evidence="1" id="KW-0808">Transferase</keyword>
<proteinExistence type="predicted"/>
<evidence type="ECO:0000313" key="4">
    <source>
        <dbReference type="EMBL" id="KRK39225.1"/>
    </source>
</evidence>
<sequence>MVIMALVYQKFERPTSAQNDLLLSADPSQSLIDSYLKTGTAFAASDSRGLIGVLVLLPRANQILEIANLAVTPSRQRQGYGKALLEFARQWASDHGYHMLRVATGTTSFTQLYLYQRQGYRVVAVEADYFTTHYNHDIMENGLKLRDRLVLTRRVVSPTD</sequence>
<dbReference type="GO" id="GO:0016747">
    <property type="term" value="F:acyltransferase activity, transferring groups other than amino-acyl groups"/>
    <property type="evidence" value="ECO:0007669"/>
    <property type="project" value="InterPro"/>
</dbReference>
<dbReference type="SUPFAM" id="SSF55729">
    <property type="entry name" value="Acyl-CoA N-acyltransferases (Nat)"/>
    <property type="match status" value="1"/>
</dbReference>
<evidence type="ECO:0000313" key="5">
    <source>
        <dbReference type="Proteomes" id="UP000051176"/>
    </source>
</evidence>
<feature type="domain" description="N-acetyltransferase" evidence="3">
    <location>
        <begin position="1"/>
        <end position="144"/>
    </location>
</feature>
<dbReference type="PANTHER" id="PTHR43420">
    <property type="entry name" value="ACETYLTRANSFERASE"/>
    <property type="match status" value="1"/>
</dbReference>
<protein>
    <recommendedName>
        <fullName evidence="3">N-acetyltransferase domain-containing protein</fullName>
    </recommendedName>
</protein>
<organism evidence="4 5">
    <name type="scientific">Levilactobacillus parabrevis ATCC 53295</name>
    <dbReference type="NCBI Taxonomy" id="1267003"/>
    <lineage>
        <taxon>Bacteria</taxon>
        <taxon>Bacillati</taxon>
        <taxon>Bacillota</taxon>
        <taxon>Bacilli</taxon>
        <taxon>Lactobacillales</taxon>
        <taxon>Lactobacillaceae</taxon>
        <taxon>Levilactobacillus</taxon>
    </lineage>
</organism>
<dbReference type="PATRIC" id="fig|1267003.4.peg.1944"/>
<dbReference type="InterPro" id="IPR000182">
    <property type="entry name" value="GNAT_dom"/>
</dbReference>
<dbReference type="PROSITE" id="PS51186">
    <property type="entry name" value="GNAT"/>
    <property type="match status" value="1"/>
</dbReference>
<dbReference type="eggNOG" id="COG0456">
    <property type="taxonomic scope" value="Bacteria"/>
</dbReference>
<evidence type="ECO:0000256" key="1">
    <source>
        <dbReference type="ARBA" id="ARBA00022679"/>
    </source>
</evidence>
<dbReference type="PANTHER" id="PTHR43420:SF41">
    <property type="entry name" value="IAA ACETYLTRANSFERASE"/>
    <property type="match status" value="1"/>
</dbReference>
<accession>A0A0R1GZN8</accession>
<evidence type="ECO:0000259" key="3">
    <source>
        <dbReference type="PROSITE" id="PS51186"/>
    </source>
</evidence>
<dbReference type="Proteomes" id="UP000051176">
    <property type="component" value="Unassembled WGS sequence"/>
</dbReference>
<dbReference type="InterPro" id="IPR016181">
    <property type="entry name" value="Acyl_CoA_acyltransferase"/>
</dbReference>
<dbReference type="Pfam" id="PF13508">
    <property type="entry name" value="Acetyltransf_7"/>
    <property type="match status" value="1"/>
</dbReference>
<dbReference type="CDD" id="cd04301">
    <property type="entry name" value="NAT_SF"/>
    <property type="match status" value="1"/>
</dbReference>
<dbReference type="Gene3D" id="3.40.630.30">
    <property type="match status" value="1"/>
</dbReference>
<keyword evidence="2" id="KW-0012">Acyltransferase</keyword>
<dbReference type="STRING" id="357278.IV61_GL002026"/>
<comment type="caution">
    <text evidence="4">The sequence shown here is derived from an EMBL/GenBank/DDBJ whole genome shotgun (WGS) entry which is preliminary data.</text>
</comment>
<dbReference type="EMBL" id="AZCZ01000005">
    <property type="protein sequence ID" value="KRK39225.1"/>
    <property type="molecule type" value="Genomic_DNA"/>
</dbReference>
<dbReference type="AlphaFoldDB" id="A0A0R1GZN8"/>
<keyword evidence="5" id="KW-1185">Reference proteome</keyword>
<dbReference type="InterPro" id="IPR050680">
    <property type="entry name" value="YpeA/RimI_acetyltransf"/>
</dbReference>
<reference evidence="4 5" key="1">
    <citation type="journal article" date="2015" name="Genome Announc.">
        <title>Expanding the biotechnology potential of lactobacilli through comparative genomics of 213 strains and associated genera.</title>
        <authorList>
            <person name="Sun Z."/>
            <person name="Harris H.M."/>
            <person name="McCann A."/>
            <person name="Guo C."/>
            <person name="Argimon S."/>
            <person name="Zhang W."/>
            <person name="Yang X."/>
            <person name="Jeffery I.B."/>
            <person name="Cooney J.C."/>
            <person name="Kagawa T.F."/>
            <person name="Liu W."/>
            <person name="Song Y."/>
            <person name="Salvetti E."/>
            <person name="Wrobel A."/>
            <person name="Rasinkangas P."/>
            <person name="Parkhill J."/>
            <person name="Rea M.C."/>
            <person name="O'Sullivan O."/>
            <person name="Ritari J."/>
            <person name="Douillard F.P."/>
            <person name="Paul Ross R."/>
            <person name="Yang R."/>
            <person name="Briner A.E."/>
            <person name="Felis G.E."/>
            <person name="de Vos W.M."/>
            <person name="Barrangou R."/>
            <person name="Klaenhammer T.R."/>
            <person name="Caufield P.W."/>
            <person name="Cui Y."/>
            <person name="Zhang H."/>
            <person name="O'Toole P.W."/>
        </authorList>
    </citation>
    <scope>NUCLEOTIDE SEQUENCE [LARGE SCALE GENOMIC DNA]</scope>
    <source>
        <strain evidence="4 5">ATCC 53295</strain>
    </source>
</reference>
<evidence type="ECO:0000256" key="2">
    <source>
        <dbReference type="ARBA" id="ARBA00023315"/>
    </source>
</evidence>
<gene>
    <name evidence="4" type="ORF">FD07_GL001848</name>
</gene>
<name>A0A0R1GZN8_9LACO</name>